<name>A0A804MSD7_MAIZE</name>
<dbReference type="EnsemblPlants" id="Zm00001eb108050_T001">
    <property type="protein sequence ID" value="Zm00001eb108050_P001"/>
    <property type="gene ID" value="Zm00001eb108050"/>
</dbReference>
<dbReference type="AlphaFoldDB" id="A0A804MSD7"/>
<proteinExistence type="predicted"/>
<evidence type="ECO:0008006" key="4">
    <source>
        <dbReference type="Google" id="ProtNLM"/>
    </source>
</evidence>
<feature type="signal peptide" evidence="1">
    <location>
        <begin position="1"/>
        <end position="21"/>
    </location>
</feature>
<keyword evidence="1" id="KW-0732">Signal</keyword>
<sequence>MLSGWLLRTAVLPAWGGGAWAAQPARCPLPLTSPSHPQIRLLHPAGRRAANSKCRVGQGPSRAAPELCSYCGGVVVAADVESTPQLCFFLLCFASDAAASAPSAHVALCPSPGRSPEQESRHLEVTLHLKFQIPGAMSIHAAPRVLDLVVL</sequence>
<reference evidence="3" key="1">
    <citation type="submission" date="2015-12" db="EMBL/GenBank/DDBJ databases">
        <title>Update maize B73 reference genome by single molecule sequencing technologies.</title>
        <authorList>
            <consortium name="Maize Genome Sequencing Project"/>
            <person name="Ware D."/>
        </authorList>
    </citation>
    <scope>NUCLEOTIDE SEQUENCE [LARGE SCALE GENOMIC DNA]</scope>
    <source>
        <strain evidence="3">cv. B73</strain>
    </source>
</reference>
<organism evidence="2 3">
    <name type="scientific">Zea mays</name>
    <name type="common">Maize</name>
    <dbReference type="NCBI Taxonomy" id="4577"/>
    <lineage>
        <taxon>Eukaryota</taxon>
        <taxon>Viridiplantae</taxon>
        <taxon>Streptophyta</taxon>
        <taxon>Embryophyta</taxon>
        <taxon>Tracheophyta</taxon>
        <taxon>Spermatophyta</taxon>
        <taxon>Magnoliopsida</taxon>
        <taxon>Liliopsida</taxon>
        <taxon>Poales</taxon>
        <taxon>Poaceae</taxon>
        <taxon>PACMAD clade</taxon>
        <taxon>Panicoideae</taxon>
        <taxon>Andropogonodae</taxon>
        <taxon>Andropogoneae</taxon>
        <taxon>Tripsacinae</taxon>
        <taxon>Zea</taxon>
    </lineage>
</organism>
<evidence type="ECO:0000313" key="3">
    <source>
        <dbReference type="Proteomes" id="UP000007305"/>
    </source>
</evidence>
<dbReference type="Proteomes" id="UP000007305">
    <property type="component" value="Chromosome 2"/>
</dbReference>
<protein>
    <recommendedName>
        <fullName evidence="4">Secreted protein</fullName>
    </recommendedName>
</protein>
<reference evidence="2" key="2">
    <citation type="submission" date="2019-07" db="EMBL/GenBank/DDBJ databases">
        <authorList>
            <person name="Seetharam A."/>
            <person name="Woodhouse M."/>
            <person name="Cannon E."/>
        </authorList>
    </citation>
    <scope>NUCLEOTIDE SEQUENCE [LARGE SCALE GENOMIC DNA]</scope>
    <source>
        <strain evidence="2">cv. B73</strain>
    </source>
</reference>
<dbReference type="Gramene" id="Zm00001eb108050_T001">
    <property type="protein sequence ID" value="Zm00001eb108050_P001"/>
    <property type="gene ID" value="Zm00001eb108050"/>
</dbReference>
<reference evidence="2" key="3">
    <citation type="submission" date="2021-05" db="UniProtKB">
        <authorList>
            <consortium name="EnsemblPlants"/>
        </authorList>
    </citation>
    <scope>IDENTIFICATION</scope>
    <source>
        <strain evidence="2">cv. B73</strain>
    </source>
</reference>
<evidence type="ECO:0000256" key="1">
    <source>
        <dbReference type="SAM" id="SignalP"/>
    </source>
</evidence>
<dbReference type="InParanoid" id="A0A804MSD7"/>
<evidence type="ECO:0000313" key="2">
    <source>
        <dbReference type="EnsemblPlants" id="Zm00001eb108050_P001"/>
    </source>
</evidence>
<feature type="chain" id="PRO_5032859247" description="Secreted protein" evidence="1">
    <location>
        <begin position="22"/>
        <end position="151"/>
    </location>
</feature>
<keyword evidence="3" id="KW-1185">Reference proteome</keyword>
<accession>A0A804MSD7</accession>